<dbReference type="Proteomes" id="UP000177515">
    <property type="component" value="Chromosome 2"/>
</dbReference>
<protein>
    <recommendedName>
        <fullName evidence="1">ChrR-like cupin domain-containing protein</fullName>
    </recommendedName>
</protein>
<dbReference type="InterPro" id="IPR011051">
    <property type="entry name" value="RmlC_Cupin_sf"/>
</dbReference>
<reference evidence="2 3" key="1">
    <citation type="submission" date="2016-10" db="EMBL/GenBank/DDBJ databases">
        <title>Complete genome sequences of three Cupriavidus strains isolated from various Malaysian environments.</title>
        <authorList>
            <person name="Abdullah A.A.-A."/>
            <person name="Shafie N.A.H."/>
            <person name="Lau N.S."/>
        </authorList>
    </citation>
    <scope>NUCLEOTIDE SEQUENCE [LARGE SCALE GENOMIC DNA]</scope>
    <source>
        <strain evidence="2 3">USMAA1020</strain>
    </source>
</reference>
<evidence type="ECO:0000259" key="1">
    <source>
        <dbReference type="Pfam" id="PF12973"/>
    </source>
</evidence>
<sequence length="158" mass="16382">MPEPASASSVKLTARLGRDFIDADAIPWTPWVMAGTYFKLLAVNELSGGFTMLLKVDAGTKAPVHAHLGSAEAFLLEGGFYYDADDPGQAGCYTYEAGGAVHEPVSPQGCIMFAVSHGPLGGCDAQGQVNAVVDCRTMLALAEANGTAGHVVRVTSAH</sequence>
<organism evidence="2 3">
    <name type="scientific">Cupriavidus malaysiensis</name>
    <dbReference type="NCBI Taxonomy" id="367825"/>
    <lineage>
        <taxon>Bacteria</taxon>
        <taxon>Pseudomonadati</taxon>
        <taxon>Pseudomonadota</taxon>
        <taxon>Betaproteobacteria</taxon>
        <taxon>Burkholderiales</taxon>
        <taxon>Burkholderiaceae</taxon>
        <taxon>Cupriavidus</taxon>
    </lineage>
</organism>
<dbReference type="Pfam" id="PF12973">
    <property type="entry name" value="Cupin_7"/>
    <property type="match status" value="1"/>
</dbReference>
<gene>
    <name evidence="2" type="ORF">BKK80_21765</name>
</gene>
<dbReference type="SUPFAM" id="SSF51182">
    <property type="entry name" value="RmlC-like cupins"/>
    <property type="match status" value="1"/>
</dbReference>
<proteinExistence type="predicted"/>
<dbReference type="CDD" id="cd20302">
    <property type="entry name" value="cupin_DAD"/>
    <property type="match status" value="1"/>
</dbReference>
<accession>A0ABM6FAE2</accession>
<dbReference type="EMBL" id="CP017755">
    <property type="protein sequence ID" value="AOZ08575.1"/>
    <property type="molecule type" value="Genomic_DNA"/>
</dbReference>
<name>A0ABM6FAE2_9BURK</name>
<evidence type="ECO:0000313" key="2">
    <source>
        <dbReference type="EMBL" id="AOZ08575.1"/>
    </source>
</evidence>
<feature type="domain" description="ChrR-like cupin" evidence="1">
    <location>
        <begin position="19"/>
        <end position="120"/>
    </location>
</feature>
<dbReference type="Gene3D" id="2.60.120.10">
    <property type="entry name" value="Jelly Rolls"/>
    <property type="match status" value="1"/>
</dbReference>
<dbReference type="InterPro" id="IPR025979">
    <property type="entry name" value="ChrR-like_cupin_dom"/>
</dbReference>
<evidence type="ECO:0000313" key="3">
    <source>
        <dbReference type="Proteomes" id="UP000177515"/>
    </source>
</evidence>
<keyword evidence="3" id="KW-1185">Reference proteome</keyword>
<dbReference type="InterPro" id="IPR014710">
    <property type="entry name" value="RmlC-like_jellyroll"/>
</dbReference>